<dbReference type="VEuPathDB" id="FungiDB:BO80DRAFT_210707"/>
<dbReference type="AlphaFoldDB" id="A0A395HBB5"/>
<proteinExistence type="predicted"/>
<dbReference type="EMBL" id="KZ824423">
    <property type="protein sequence ID" value="RAL04859.1"/>
    <property type="molecule type" value="Genomic_DNA"/>
</dbReference>
<keyword evidence="3" id="KW-1185">Reference proteome</keyword>
<gene>
    <name evidence="2" type="ORF">BO80DRAFT_210707</name>
</gene>
<name>A0A395HBB5_9EURO</name>
<dbReference type="Proteomes" id="UP000249402">
    <property type="component" value="Unassembled WGS sequence"/>
</dbReference>
<accession>A0A395HBB5</accession>
<organism evidence="2 3">
    <name type="scientific">Aspergillus ibericus CBS 121593</name>
    <dbReference type="NCBI Taxonomy" id="1448316"/>
    <lineage>
        <taxon>Eukaryota</taxon>
        <taxon>Fungi</taxon>
        <taxon>Dikarya</taxon>
        <taxon>Ascomycota</taxon>
        <taxon>Pezizomycotina</taxon>
        <taxon>Eurotiomycetes</taxon>
        <taxon>Eurotiomycetidae</taxon>
        <taxon>Eurotiales</taxon>
        <taxon>Aspergillaceae</taxon>
        <taxon>Aspergillus</taxon>
        <taxon>Aspergillus subgen. Circumdati</taxon>
    </lineage>
</organism>
<dbReference type="RefSeq" id="XP_025579186.1">
    <property type="nucleotide sequence ID" value="XM_025714306.1"/>
</dbReference>
<sequence>MEGSWAAFQEPPVDRRLPHGTRTMPALQCRTQPQRDDLWSETATRSMAFGAPRRVCRTAIDQRGMRERFPLSGRFIRLAPRGVPLCRHGMMITRRAGLLVPR</sequence>
<dbReference type="GeneID" id="37219171"/>
<evidence type="ECO:0000313" key="3">
    <source>
        <dbReference type="Proteomes" id="UP000249402"/>
    </source>
</evidence>
<evidence type="ECO:0000313" key="2">
    <source>
        <dbReference type="EMBL" id="RAL04859.1"/>
    </source>
</evidence>
<feature type="region of interest" description="Disordered" evidence="1">
    <location>
        <begin position="1"/>
        <end position="23"/>
    </location>
</feature>
<reference evidence="2 3" key="1">
    <citation type="submission" date="2018-02" db="EMBL/GenBank/DDBJ databases">
        <title>The genomes of Aspergillus section Nigri reveals drivers in fungal speciation.</title>
        <authorList>
            <consortium name="DOE Joint Genome Institute"/>
            <person name="Vesth T.C."/>
            <person name="Nybo J."/>
            <person name="Theobald S."/>
            <person name="Brandl J."/>
            <person name="Frisvad J.C."/>
            <person name="Nielsen K.F."/>
            <person name="Lyhne E.K."/>
            <person name="Kogle M.E."/>
            <person name="Kuo A."/>
            <person name="Riley R."/>
            <person name="Clum A."/>
            <person name="Nolan M."/>
            <person name="Lipzen A."/>
            <person name="Salamov A."/>
            <person name="Henrissat B."/>
            <person name="Wiebenga A."/>
            <person name="De vries R.P."/>
            <person name="Grigoriev I.V."/>
            <person name="Mortensen U.H."/>
            <person name="Andersen M.R."/>
            <person name="Baker S.E."/>
        </authorList>
    </citation>
    <scope>NUCLEOTIDE SEQUENCE [LARGE SCALE GENOMIC DNA]</scope>
    <source>
        <strain evidence="2 3">CBS 121593</strain>
    </source>
</reference>
<protein>
    <submittedName>
        <fullName evidence="2">Uncharacterized protein</fullName>
    </submittedName>
</protein>
<evidence type="ECO:0000256" key="1">
    <source>
        <dbReference type="SAM" id="MobiDB-lite"/>
    </source>
</evidence>